<proteinExistence type="inferred from homology"/>
<dbReference type="InterPro" id="IPR051798">
    <property type="entry name" value="Class-II_PLP-Dep_Aminotrans"/>
</dbReference>
<evidence type="ECO:0000256" key="2">
    <source>
        <dbReference type="ARBA" id="ARBA00012224"/>
    </source>
</evidence>
<dbReference type="Pfam" id="PF00155">
    <property type="entry name" value="Aminotran_1_2"/>
    <property type="match status" value="1"/>
</dbReference>
<evidence type="ECO:0000256" key="3">
    <source>
        <dbReference type="ARBA" id="ARBA00022898"/>
    </source>
</evidence>
<dbReference type="PANTHER" id="PTHR43525:SF1">
    <property type="entry name" value="PROTEIN MALY"/>
    <property type="match status" value="1"/>
</dbReference>
<protein>
    <recommendedName>
        <fullName evidence="2">cysteine-S-conjugate beta-lyase</fullName>
        <ecNumber evidence="2">4.4.1.13</ecNumber>
    </recommendedName>
</protein>
<dbReference type="InterPro" id="IPR015422">
    <property type="entry name" value="PyrdxlP-dep_Trfase_small"/>
</dbReference>
<reference evidence="7 8" key="1">
    <citation type="submission" date="2023-06" db="EMBL/GenBank/DDBJ databases">
        <title>Aquibacillus rhizosphaerae LR5S19.</title>
        <authorList>
            <person name="Sun J.-Q."/>
        </authorList>
    </citation>
    <scope>NUCLEOTIDE SEQUENCE [LARGE SCALE GENOMIC DNA]</scope>
    <source>
        <strain evidence="7 8">LR5S19</strain>
    </source>
</reference>
<dbReference type="RefSeq" id="WP_285933837.1">
    <property type="nucleotide sequence ID" value="NZ_JASTZU010000059.1"/>
</dbReference>
<keyword evidence="7" id="KW-0238">DNA-binding</keyword>
<dbReference type="EC" id="4.4.1.13" evidence="2"/>
<dbReference type="CDD" id="cd00609">
    <property type="entry name" value="AAT_like"/>
    <property type="match status" value="1"/>
</dbReference>
<dbReference type="InterPro" id="IPR027619">
    <property type="entry name" value="C-S_lyase_PatB-like"/>
</dbReference>
<dbReference type="Proteomes" id="UP001235343">
    <property type="component" value="Unassembled WGS sequence"/>
</dbReference>
<evidence type="ECO:0000256" key="4">
    <source>
        <dbReference type="ARBA" id="ARBA00023239"/>
    </source>
</evidence>
<dbReference type="PANTHER" id="PTHR43525">
    <property type="entry name" value="PROTEIN MALY"/>
    <property type="match status" value="1"/>
</dbReference>
<evidence type="ECO:0000256" key="5">
    <source>
        <dbReference type="ARBA" id="ARBA00037974"/>
    </source>
</evidence>
<evidence type="ECO:0000313" key="7">
    <source>
        <dbReference type="EMBL" id="MDL4842545.1"/>
    </source>
</evidence>
<comment type="cofactor">
    <cofactor evidence="1">
        <name>pyridoxal 5'-phosphate</name>
        <dbReference type="ChEBI" id="CHEBI:597326"/>
    </cofactor>
</comment>
<dbReference type="EMBL" id="JASTZU010000059">
    <property type="protein sequence ID" value="MDL4842545.1"/>
    <property type="molecule type" value="Genomic_DNA"/>
</dbReference>
<keyword evidence="8" id="KW-1185">Reference proteome</keyword>
<gene>
    <name evidence="7" type="ORF">QQS35_19095</name>
</gene>
<organism evidence="7 8">
    <name type="scientific">Aquibacillus rhizosphaerae</name>
    <dbReference type="NCBI Taxonomy" id="3051431"/>
    <lineage>
        <taxon>Bacteria</taxon>
        <taxon>Bacillati</taxon>
        <taxon>Bacillota</taxon>
        <taxon>Bacilli</taxon>
        <taxon>Bacillales</taxon>
        <taxon>Bacillaceae</taxon>
        <taxon>Aquibacillus</taxon>
    </lineage>
</organism>
<keyword evidence="3" id="KW-0663">Pyridoxal phosphate</keyword>
<dbReference type="GO" id="GO:0047804">
    <property type="term" value="F:cysteine-S-conjugate beta-lyase activity"/>
    <property type="evidence" value="ECO:0007669"/>
    <property type="project" value="UniProtKB-EC"/>
</dbReference>
<dbReference type="InterPro" id="IPR015424">
    <property type="entry name" value="PyrdxlP-dep_Trfase"/>
</dbReference>
<dbReference type="Gene3D" id="3.40.640.10">
    <property type="entry name" value="Type I PLP-dependent aspartate aminotransferase-like (Major domain)"/>
    <property type="match status" value="1"/>
</dbReference>
<dbReference type="NCBIfam" id="TIGR04350">
    <property type="entry name" value="C_S_lyase_PatB"/>
    <property type="match status" value="1"/>
</dbReference>
<feature type="domain" description="Aminotransferase class I/classII large" evidence="6">
    <location>
        <begin position="38"/>
        <end position="381"/>
    </location>
</feature>
<dbReference type="InterPro" id="IPR015421">
    <property type="entry name" value="PyrdxlP-dep_Trfase_major"/>
</dbReference>
<accession>A0ABT7LD72</accession>
<evidence type="ECO:0000259" key="6">
    <source>
        <dbReference type="Pfam" id="PF00155"/>
    </source>
</evidence>
<evidence type="ECO:0000256" key="1">
    <source>
        <dbReference type="ARBA" id="ARBA00001933"/>
    </source>
</evidence>
<dbReference type="SUPFAM" id="SSF53383">
    <property type="entry name" value="PLP-dependent transferases"/>
    <property type="match status" value="1"/>
</dbReference>
<sequence length="389" mass="44040">MSLFENVPARFGTRSVKWDLVKSLYGADDVLPMWVADMDFTAPKPVIDALTKRVQHGVFGYTFTDPPLHKSIKNWIKKRHDWDISASSLLFSPGVVTTLHMAVQTFTSPNDSILIQTPVYPPFYDLVKKHDRQLITNSLVLKNNRYEIDFVDFEEKLKTGVKAFIFCNPHNPVGRVWSKSEVETIANLCMKYNVLILSDEIHADLIYQGNKHIPIGSLSEKVNAMTITCMSPTKTFNLAGLQVSYAIVPDQNMREKLSEFSQKQGLTMLNTLGITALDAAYSEGEPWLDELMTVLQHNRDLVTEAFKNRNEISIIETEGTYLIWMDCRNMGLIHNDLKMFMQEKAKVGLNDGISFGDDGNGFMRMNIACPSALVEEGTNRIIQALDNYL</sequence>
<comment type="caution">
    <text evidence="7">The sequence shown here is derived from an EMBL/GenBank/DDBJ whole genome shotgun (WGS) entry which is preliminary data.</text>
</comment>
<evidence type="ECO:0000313" key="8">
    <source>
        <dbReference type="Proteomes" id="UP001235343"/>
    </source>
</evidence>
<comment type="similarity">
    <text evidence="5">Belongs to the class-II pyridoxal-phosphate-dependent aminotransferase family. MalY/PatB cystathionine beta-lyase subfamily.</text>
</comment>
<dbReference type="Gene3D" id="3.90.1150.10">
    <property type="entry name" value="Aspartate Aminotransferase, domain 1"/>
    <property type="match status" value="1"/>
</dbReference>
<dbReference type="GO" id="GO:0003677">
    <property type="term" value="F:DNA binding"/>
    <property type="evidence" value="ECO:0007669"/>
    <property type="project" value="UniProtKB-KW"/>
</dbReference>
<dbReference type="InterPro" id="IPR004839">
    <property type="entry name" value="Aminotransferase_I/II_large"/>
</dbReference>
<name>A0ABT7LD72_9BACI</name>
<keyword evidence="4 7" id="KW-0456">Lyase</keyword>